<dbReference type="Pfam" id="PF13545">
    <property type="entry name" value="HTH_Crp_2"/>
    <property type="match status" value="1"/>
</dbReference>
<keyword evidence="8" id="KW-1185">Reference proteome</keyword>
<dbReference type="InterPro" id="IPR018490">
    <property type="entry name" value="cNMP-bd_dom_sf"/>
</dbReference>
<dbReference type="SMART" id="SM00419">
    <property type="entry name" value="HTH_CRP"/>
    <property type="match status" value="1"/>
</dbReference>
<dbReference type="CDD" id="cd00038">
    <property type="entry name" value="CAP_ED"/>
    <property type="match status" value="1"/>
</dbReference>
<protein>
    <submittedName>
        <fullName evidence="7">Crp/Fnr family transcriptional regulator</fullName>
    </submittedName>
</protein>
<dbReference type="InterPro" id="IPR014710">
    <property type="entry name" value="RmlC-like_jellyroll"/>
</dbReference>
<dbReference type="InterPro" id="IPR036388">
    <property type="entry name" value="WH-like_DNA-bd_sf"/>
</dbReference>
<evidence type="ECO:0000256" key="2">
    <source>
        <dbReference type="ARBA" id="ARBA00023125"/>
    </source>
</evidence>
<sequence length="228" mass="26386">MLPCDTVFDLSKFDIFSSLPEKMIEKFKPYVFSRTYKKNQYLFMEGDPRDKIFFLIEGYVMFEIGNEQGSMLYLDFVKHDQMFPLAGVFTDKYYQHTAIAVTDIKVYFIQAHVLEDLAKSNPKLLMNIINRLSGIISLHQKRVQKIVIPNAQDRVLHSLQFLMEDLGEKDGTEIVIPCPLTASKISRISGTTRETVSLLMNQLKKENIISVCAKKIRIHKPEYFEAAF</sequence>
<dbReference type="InterPro" id="IPR000595">
    <property type="entry name" value="cNMP-bd_dom"/>
</dbReference>
<keyword evidence="3" id="KW-0010">Activator</keyword>
<dbReference type="PROSITE" id="PS51063">
    <property type="entry name" value="HTH_CRP_2"/>
    <property type="match status" value="1"/>
</dbReference>
<proteinExistence type="predicted"/>
<dbReference type="Gene3D" id="2.60.120.10">
    <property type="entry name" value="Jelly Rolls"/>
    <property type="match status" value="1"/>
</dbReference>
<evidence type="ECO:0000259" key="6">
    <source>
        <dbReference type="PROSITE" id="PS51063"/>
    </source>
</evidence>
<dbReference type="InterPro" id="IPR050397">
    <property type="entry name" value="Env_Response_Regulators"/>
</dbReference>
<comment type="caution">
    <text evidence="7">The sequence shown here is derived from an EMBL/GenBank/DDBJ whole genome shotgun (WGS) entry which is preliminary data.</text>
</comment>
<evidence type="ECO:0000313" key="8">
    <source>
        <dbReference type="Proteomes" id="UP000265816"/>
    </source>
</evidence>
<dbReference type="GO" id="GO:0005829">
    <property type="term" value="C:cytosol"/>
    <property type="evidence" value="ECO:0007669"/>
    <property type="project" value="TreeGrafter"/>
</dbReference>
<dbReference type="PANTHER" id="PTHR24567:SF74">
    <property type="entry name" value="HTH-TYPE TRANSCRIPTIONAL REGULATOR ARCR"/>
    <property type="match status" value="1"/>
</dbReference>
<dbReference type="GO" id="GO:0003677">
    <property type="term" value="F:DNA binding"/>
    <property type="evidence" value="ECO:0007669"/>
    <property type="project" value="UniProtKB-KW"/>
</dbReference>
<feature type="domain" description="HTH crp-type" evidence="6">
    <location>
        <begin position="149"/>
        <end position="222"/>
    </location>
</feature>
<dbReference type="InterPro" id="IPR036390">
    <property type="entry name" value="WH_DNA-bd_sf"/>
</dbReference>
<accession>A0A398BFH4</accession>
<dbReference type="Gene3D" id="1.10.10.10">
    <property type="entry name" value="Winged helix-like DNA-binding domain superfamily/Winged helix DNA-binding domain"/>
    <property type="match status" value="1"/>
</dbReference>
<feature type="domain" description="Cyclic nucleotide-binding" evidence="5">
    <location>
        <begin position="15"/>
        <end position="117"/>
    </location>
</feature>
<evidence type="ECO:0000256" key="1">
    <source>
        <dbReference type="ARBA" id="ARBA00023015"/>
    </source>
</evidence>
<dbReference type="EMBL" id="QWVT01000002">
    <property type="protein sequence ID" value="RID88772.1"/>
    <property type="molecule type" value="Genomic_DNA"/>
</dbReference>
<organism evidence="7 8">
    <name type="scientific">Mesobacillus zeae</name>
    <dbReference type="NCBI Taxonomy" id="1917180"/>
    <lineage>
        <taxon>Bacteria</taxon>
        <taxon>Bacillati</taxon>
        <taxon>Bacillota</taxon>
        <taxon>Bacilli</taxon>
        <taxon>Bacillales</taxon>
        <taxon>Bacillaceae</taxon>
        <taxon>Mesobacillus</taxon>
    </lineage>
</organism>
<dbReference type="SUPFAM" id="SSF46785">
    <property type="entry name" value="Winged helix' DNA-binding domain"/>
    <property type="match status" value="1"/>
</dbReference>
<dbReference type="SMART" id="SM00100">
    <property type="entry name" value="cNMP"/>
    <property type="match status" value="1"/>
</dbReference>
<dbReference type="SUPFAM" id="SSF51206">
    <property type="entry name" value="cAMP-binding domain-like"/>
    <property type="match status" value="1"/>
</dbReference>
<evidence type="ECO:0000256" key="4">
    <source>
        <dbReference type="ARBA" id="ARBA00023163"/>
    </source>
</evidence>
<dbReference type="AlphaFoldDB" id="A0A398BFH4"/>
<dbReference type="Proteomes" id="UP000265816">
    <property type="component" value="Unassembled WGS sequence"/>
</dbReference>
<dbReference type="GO" id="GO:0003700">
    <property type="term" value="F:DNA-binding transcription factor activity"/>
    <property type="evidence" value="ECO:0007669"/>
    <property type="project" value="TreeGrafter"/>
</dbReference>
<keyword evidence="2" id="KW-0238">DNA-binding</keyword>
<dbReference type="PROSITE" id="PS50042">
    <property type="entry name" value="CNMP_BINDING_3"/>
    <property type="match status" value="1"/>
</dbReference>
<dbReference type="RefSeq" id="WP_119110935.1">
    <property type="nucleotide sequence ID" value="NZ_CBCSEO010000004.1"/>
</dbReference>
<dbReference type="OrthoDB" id="9810708at2"/>
<keyword evidence="4" id="KW-0804">Transcription</keyword>
<dbReference type="InterPro" id="IPR012318">
    <property type="entry name" value="HTH_CRP"/>
</dbReference>
<keyword evidence="1" id="KW-0805">Transcription regulation</keyword>
<dbReference type="PANTHER" id="PTHR24567">
    <property type="entry name" value="CRP FAMILY TRANSCRIPTIONAL REGULATORY PROTEIN"/>
    <property type="match status" value="1"/>
</dbReference>
<reference evidence="7 8" key="1">
    <citation type="submission" date="2018-08" db="EMBL/GenBank/DDBJ databases">
        <title>Bacillus jemisoniae sp. nov., Bacillus chryseoplanitiae sp. nov., Bacillus resnikiae sp. nov., and Bacillus frankliniae sp. nov., isolated from Viking spacecraft and associated surfaces.</title>
        <authorList>
            <person name="Seuylemezian A."/>
            <person name="Vaishampayan P."/>
        </authorList>
    </citation>
    <scope>NUCLEOTIDE SEQUENCE [LARGE SCALE GENOMIC DNA]</scope>
    <source>
        <strain evidence="7 8">JJ-247</strain>
    </source>
</reference>
<evidence type="ECO:0000313" key="7">
    <source>
        <dbReference type="EMBL" id="RID88772.1"/>
    </source>
</evidence>
<gene>
    <name evidence="7" type="ORF">D1970_00540</name>
</gene>
<evidence type="ECO:0000256" key="3">
    <source>
        <dbReference type="ARBA" id="ARBA00023159"/>
    </source>
</evidence>
<evidence type="ECO:0000259" key="5">
    <source>
        <dbReference type="PROSITE" id="PS50042"/>
    </source>
</evidence>
<name>A0A398BFH4_9BACI</name>
<dbReference type="Pfam" id="PF00027">
    <property type="entry name" value="cNMP_binding"/>
    <property type="match status" value="1"/>
</dbReference>